<evidence type="ECO:0000256" key="3">
    <source>
        <dbReference type="ARBA" id="ARBA00022962"/>
    </source>
</evidence>
<dbReference type="EMBL" id="PTQR01000067">
    <property type="protein sequence ID" value="TKX22373.1"/>
    <property type="molecule type" value="Genomic_DNA"/>
</dbReference>
<dbReference type="GO" id="GO:0004066">
    <property type="term" value="F:asparagine synthase (glutamine-hydrolyzing) activity"/>
    <property type="evidence" value="ECO:0007669"/>
    <property type="project" value="InterPro"/>
</dbReference>
<dbReference type="PANTHER" id="PTHR45937:SF1">
    <property type="entry name" value="ASPARAGINE SYNTHETASE DOMAIN-CONTAINING PROTEIN 1"/>
    <property type="match status" value="1"/>
</dbReference>
<name>A0A4U7AVB6_9PEZI</name>
<accession>A0A4U7AVB6</accession>
<dbReference type="InterPro" id="IPR001962">
    <property type="entry name" value="Asn_synthase"/>
</dbReference>
<dbReference type="SUPFAM" id="SSF56235">
    <property type="entry name" value="N-terminal nucleophile aminohydrolases (Ntn hydrolases)"/>
    <property type="match status" value="1"/>
</dbReference>
<dbReference type="InterPro" id="IPR029055">
    <property type="entry name" value="Ntn_hydrolases_N"/>
</dbReference>
<dbReference type="InterPro" id="IPR014729">
    <property type="entry name" value="Rossmann-like_a/b/a_fold"/>
</dbReference>
<dbReference type="PANTHER" id="PTHR45937">
    <property type="entry name" value="ASPARAGINE SYNTHETASE DOMAIN-CONTAINING PROTEIN 1"/>
    <property type="match status" value="1"/>
</dbReference>
<comment type="caution">
    <text evidence="5">The sequence shown here is derived from an EMBL/GenBank/DDBJ whole genome shotgun (WGS) entry which is preliminary data.</text>
</comment>
<reference evidence="5 6" key="1">
    <citation type="submission" date="2018-02" db="EMBL/GenBank/DDBJ databases">
        <title>Draft genome sequences of Elsinoe sp., causing black scab on jojoba.</title>
        <authorList>
            <person name="Stodart B."/>
            <person name="Jeffress S."/>
            <person name="Ash G."/>
            <person name="Arun Chinnappa K."/>
        </authorList>
    </citation>
    <scope>NUCLEOTIDE SEQUENCE [LARGE SCALE GENOMIC DNA]</scope>
    <source>
        <strain evidence="5 6">Hillstone_2</strain>
    </source>
</reference>
<evidence type="ECO:0000256" key="2">
    <source>
        <dbReference type="ARBA" id="ARBA00022888"/>
    </source>
</evidence>
<feature type="domain" description="Asparagine synthetase" evidence="4">
    <location>
        <begin position="307"/>
        <end position="467"/>
    </location>
</feature>
<keyword evidence="2" id="KW-0061">Asparagine biosynthesis</keyword>
<dbReference type="SUPFAM" id="SSF52402">
    <property type="entry name" value="Adenine nucleotide alpha hydrolases-like"/>
    <property type="match status" value="1"/>
</dbReference>
<protein>
    <submittedName>
        <fullName evidence="5">Asparagine synthetase-like protein 2</fullName>
    </submittedName>
</protein>
<evidence type="ECO:0000256" key="1">
    <source>
        <dbReference type="ARBA" id="ARBA00022605"/>
    </source>
</evidence>
<evidence type="ECO:0000313" key="5">
    <source>
        <dbReference type="EMBL" id="TKX22373.1"/>
    </source>
</evidence>
<dbReference type="Gene3D" id="3.40.50.620">
    <property type="entry name" value="HUPs"/>
    <property type="match status" value="1"/>
</dbReference>
<dbReference type="InterPro" id="IPR051857">
    <property type="entry name" value="Asn_synthetase_domain"/>
</dbReference>
<gene>
    <name evidence="5" type="ORF">C1H76_5481</name>
</gene>
<dbReference type="GO" id="GO:0006529">
    <property type="term" value="P:asparagine biosynthetic process"/>
    <property type="evidence" value="ECO:0007669"/>
    <property type="project" value="UniProtKB-KW"/>
</dbReference>
<dbReference type="Gene3D" id="3.60.20.10">
    <property type="entry name" value="Glutamine Phosphoribosylpyrophosphate, subunit 1, domain 1"/>
    <property type="match status" value="1"/>
</dbReference>
<dbReference type="AlphaFoldDB" id="A0A4U7AVB6"/>
<evidence type="ECO:0000313" key="6">
    <source>
        <dbReference type="Proteomes" id="UP000308133"/>
    </source>
</evidence>
<keyword evidence="3" id="KW-0315">Glutamine amidotransferase</keyword>
<sequence length="593" mass="65445">MCGIFLALDRETYRTPSTQIQSLLKQRGPDSQQQILFSIEPKSQEAASRQDSPLTPRYQGDFPTANTSIHLSCLGSVLSLRGNQITKQPVSSSGKSDTSSSSFLCWNGEAWTFASTPIRGSDSAHVFDLLSYVCATSWNAGDETPELAISEALSAYAGPYAFAYYDHLYQRIYCGRDFLGRRSLLSRRTHTGLVFSSTPDDEEGWAEVEADGVYWVDLDVGSDLDLRKSAYRCTSDGGRSSRSTSPCELELQRKPIADLDVHHAANGTIDPIDCLHHLLYDALQSRLCTIPEMVPAHPPQLDTRLAKVAVLFSGGIDCTMLARLAHDIIDLNEPIDLLNVAFENPRVHRQHKVAGESPYEQCPDRKTALTSLKELQSSCPGRNWNLVKVNVPYTEFLKHRPKVIALIRPHNTEMDLSIATALYFAARGIGLLEDDSLYETSARVLLSGLGADELFAGYTRHATAYSRGGLNALEDELALDISRLGKRNLGRDDRVISHWAKEARYPFLDESLVKWALSATLFEKCGFGIAPLPVDDHGAPLDPAKMIIRNLAVKLDMPGVAQEKKRAIQFGARTAKMEVRKTKGTQALTAMAA</sequence>
<feature type="domain" description="Asparagine synthetase" evidence="4">
    <location>
        <begin position="472"/>
        <end position="522"/>
    </location>
</feature>
<dbReference type="Pfam" id="PF00733">
    <property type="entry name" value="Asn_synthase"/>
    <property type="match status" value="2"/>
</dbReference>
<dbReference type="CDD" id="cd01991">
    <property type="entry name" value="Asn_synthase_B_C"/>
    <property type="match status" value="1"/>
</dbReference>
<organism evidence="5 6">
    <name type="scientific">Elsinoe australis</name>
    <dbReference type="NCBI Taxonomy" id="40998"/>
    <lineage>
        <taxon>Eukaryota</taxon>
        <taxon>Fungi</taxon>
        <taxon>Dikarya</taxon>
        <taxon>Ascomycota</taxon>
        <taxon>Pezizomycotina</taxon>
        <taxon>Dothideomycetes</taxon>
        <taxon>Dothideomycetidae</taxon>
        <taxon>Myriangiales</taxon>
        <taxon>Elsinoaceae</taxon>
        <taxon>Elsinoe</taxon>
    </lineage>
</organism>
<evidence type="ECO:0000259" key="4">
    <source>
        <dbReference type="Pfam" id="PF00733"/>
    </source>
</evidence>
<proteinExistence type="predicted"/>
<dbReference type="Proteomes" id="UP000308133">
    <property type="component" value="Unassembled WGS sequence"/>
</dbReference>
<keyword evidence="1" id="KW-0028">Amino-acid biosynthesis</keyword>